<reference evidence="1" key="1">
    <citation type="submission" date="2023-06" db="EMBL/GenBank/DDBJ databases">
        <title>Genomic analysis of the entomopathogenic nematode Steinernema hermaphroditum.</title>
        <authorList>
            <person name="Schwarz E.M."/>
            <person name="Heppert J.K."/>
            <person name="Baniya A."/>
            <person name="Schwartz H.T."/>
            <person name="Tan C.-H."/>
            <person name="Antoshechkin I."/>
            <person name="Sternberg P.W."/>
            <person name="Goodrich-Blair H."/>
            <person name="Dillman A.R."/>
        </authorList>
    </citation>
    <scope>NUCLEOTIDE SEQUENCE</scope>
    <source>
        <strain evidence="1">PS9179</strain>
        <tissue evidence="1">Whole animal</tissue>
    </source>
</reference>
<organism evidence="1 2">
    <name type="scientific">Steinernema hermaphroditum</name>
    <dbReference type="NCBI Taxonomy" id="289476"/>
    <lineage>
        <taxon>Eukaryota</taxon>
        <taxon>Metazoa</taxon>
        <taxon>Ecdysozoa</taxon>
        <taxon>Nematoda</taxon>
        <taxon>Chromadorea</taxon>
        <taxon>Rhabditida</taxon>
        <taxon>Tylenchina</taxon>
        <taxon>Panagrolaimomorpha</taxon>
        <taxon>Strongyloidoidea</taxon>
        <taxon>Steinernematidae</taxon>
        <taxon>Steinernema</taxon>
    </lineage>
</organism>
<sequence length="189" mass="21327">MECGAEFSVGVGRRRPSVQAKRCVDKGRREESRVKLVVVADLPPEQGAPHFEWRPKQIVPPYSNYIHPPPLKRPSVEIVRCAVRAALEEVLRDLQEKTSNPKLSPFSFVKQAQRYCKNTAALWTILSQAENDVVIGFLWNHRWSQPVLPPTLNSCTATRKGIWASSTCDDETHPAKYVCEVRGIDGDVH</sequence>
<gene>
    <name evidence="1" type="ORF">QR680_011973</name>
</gene>
<name>A0AA39I200_9BILA</name>
<dbReference type="Proteomes" id="UP001175271">
    <property type="component" value="Unassembled WGS sequence"/>
</dbReference>
<proteinExistence type="predicted"/>
<evidence type="ECO:0000313" key="2">
    <source>
        <dbReference type="Proteomes" id="UP001175271"/>
    </source>
</evidence>
<protein>
    <recommendedName>
        <fullName evidence="3">C-type lectin domain-containing protein</fullName>
    </recommendedName>
</protein>
<accession>A0AA39I200</accession>
<dbReference type="EMBL" id="JAUCMV010000002">
    <property type="protein sequence ID" value="KAK0415496.1"/>
    <property type="molecule type" value="Genomic_DNA"/>
</dbReference>
<evidence type="ECO:0008006" key="3">
    <source>
        <dbReference type="Google" id="ProtNLM"/>
    </source>
</evidence>
<comment type="caution">
    <text evidence="1">The sequence shown here is derived from an EMBL/GenBank/DDBJ whole genome shotgun (WGS) entry which is preliminary data.</text>
</comment>
<evidence type="ECO:0000313" key="1">
    <source>
        <dbReference type="EMBL" id="KAK0415496.1"/>
    </source>
</evidence>
<dbReference type="InterPro" id="IPR016187">
    <property type="entry name" value="CTDL_fold"/>
</dbReference>
<dbReference type="SUPFAM" id="SSF56436">
    <property type="entry name" value="C-type lectin-like"/>
    <property type="match status" value="1"/>
</dbReference>
<dbReference type="AlphaFoldDB" id="A0AA39I200"/>
<keyword evidence="2" id="KW-1185">Reference proteome</keyword>